<dbReference type="EMBL" id="CP070496">
    <property type="protein sequence ID" value="QSB04614.1"/>
    <property type="molecule type" value="Genomic_DNA"/>
</dbReference>
<evidence type="ECO:0000313" key="2">
    <source>
        <dbReference type="EMBL" id="QSB04614.1"/>
    </source>
</evidence>
<reference evidence="2" key="1">
    <citation type="submission" date="2021-02" db="EMBL/GenBank/DDBJ databases">
        <title>Natronoglycomyces albus gen. nov., sp. nov, a haloalkaliphilic actinobacterium from a soda solonchak soil.</title>
        <authorList>
            <person name="Sorokin D.Y."/>
            <person name="Khijniak T.V."/>
            <person name="Zakharycheva A.P."/>
            <person name="Boueva O.V."/>
            <person name="Ariskina E.V."/>
            <person name="Hahnke R.L."/>
            <person name="Bunk B."/>
            <person name="Sproer C."/>
            <person name="Schumann P."/>
            <person name="Evtushenko L.I."/>
            <person name="Kublanov I.V."/>
        </authorList>
    </citation>
    <scope>NUCLEOTIDE SEQUENCE</scope>
    <source>
        <strain evidence="2">DSM 106290</strain>
    </source>
</reference>
<organism evidence="2 3">
    <name type="scientific">Natronoglycomyces albus</name>
    <dbReference type="NCBI Taxonomy" id="2811108"/>
    <lineage>
        <taxon>Bacteria</taxon>
        <taxon>Bacillati</taxon>
        <taxon>Actinomycetota</taxon>
        <taxon>Actinomycetes</taxon>
        <taxon>Glycomycetales</taxon>
        <taxon>Glycomycetaceae</taxon>
        <taxon>Natronoglycomyces</taxon>
    </lineage>
</organism>
<dbReference type="InterPro" id="IPR002575">
    <property type="entry name" value="Aminoglycoside_PTrfase"/>
</dbReference>
<dbReference type="KEGG" id="nav:JQS30_12645"/>
<dbReference type="AlphaFoldDB" id="A0A895XGZ0"/>
<dbReference type="Gene3D" id="3.90.1200.10">
    <property type="match status" value="1"/>
</dbReference>
<feature type="domain" description="Aminoglycoside phosphotransferase" evidence="1">
    <location>
        <begin position="92"/>
        <end position="181"/>
    </location>
</feature>
<sequence>MPATTDARGRSADHLSAAATTLPSAMGGFTRGHLAPTDVGRGLDVPVPMGRDSQGRIVTEFVDGVVASDGRPLTHAQLRQVEGTVRAIHDANEELDAAGLGLDPALIPVSAPDLVCLGDLTPWNLVLRERSVSIDWSGAAASTRLWDLAYSAQAYTLNDASLDPDASAQALRAFVDGYRADAEARSALPETLAQRSWAMVELLRDDDRDGVEPWGPCS</sequence>
<dbReference type="SUPFAM" id="SSF56112">
    <property type="entry name" value="Protein kinase-like (PK-like)"/>
    <property type="match status" value="1"/>
</dbReference>
<evidence type="ECO:0000313" key="3">
    <source>
        <dbReference type="Proteomes" id="UP000662939"/>
    </source>
</evidence>
<dbReference type="InterPro" id="IPR011009">
    <property type="entry name" value="Kinase-like_dom_sf"/>
</dbReference>
<gene>
    <name evidence="2" type="ORF">JQS30_12645</name>
</gene>
<keyword evidence="3" id="KW-1185">Reference proteome</keyword>
<protein>
    <submittedName>
        <fullName evidence="2">Phosphotransferase</fullName>
    </submittedName>
</protein>
<proteinExistence type="predicted"/>
<name>A0A895XGZ0_9ACTN</name>
<evidence type="ECO:0000259" key="1">
    <source>
        <dbReference type="Pfam" id="PF01636"/>
    </source>
</evidence>
<dbReference type="Pfam" id="PF01636">
    <property type="entry name" value="APH"/>
    <property type="match status" value="1"/>
</dbReference>
<dbReference type="RefSeq" id="WP_213170611.1">
    <property type="nucleotide sequence ID" value="NZ_CP070496.1"/>
</dbReference>
<accession>A0A895XGZ0</accession>
<dbReference type="Proteomes" id="UP000662939">
    <property type="component" value="Chromosome"/>
</dbReference>